<evidence type="ECO:0000259" key="2">
    <source>
        <dbReference type="Pfam" id="PF26436"/>
    </source>
</evidence>
<dbReference type="Proteomes" id="UP000198397">
    <property type="component" value="Unassembled WGS sequence"/>
</dbReference>
<dbReference type="RefSeq" id="WP_089384725.1">
    <property type="nucleotide sequence ID" value="NZ_FZNQ01000008.1"/>
</dbReference>
<feature type="domain" description="DUF8119" evidence="2">
    <location>
        <begin position="1"/>
        <end position="73"/>
    </location>
</feature>
<organism evidence="3 4">
    <name type="scientific">Halorubrum vacuolatum</name>
    <name type="common">Natronobacterium vacuolatum</name>
    <dbReference type="NCBI Taxonomy" id="63740"/>
    <lineage>
        <taxon>Archaea</taxon>
        <taxon>Methanobacteriati</taxon>
        <taxon>Methanobacteriota</taxon>
        <taxon>Stenosarchaea group</taxon>
        <taxon>Halobacteria</taxon>
        <taxon>Halobacteriales</taxon>
        <taxon>Haloferacaceae</taxon>
        <taxon>Halorubrum</taxon>
    </lineage>
</organism>
<gene>
    <name evidence="3" type="ORF">SAMN06264855_10843</name>
</gene>
<evidence type="ECO:0000256" key="1">
    <source>
        <dbReference type="SAM" id="Phobius"/>
    </source>
</evidence>
<reference evidence="3 4" key="1">
    <citation type="submission" date="2017-06" db="EMBL/GenBank/DDBJ databases">
        <authorList>
            <person name="Kim H.J."/>
            <person name="Triplett B.A."/>
        </authorList>
    </citation>
    <scope>NUCLEOTIDE SEQUENCE [LARGE SCALE GENOMIC DNA]</scope>
    <source>
        <strain evidence="3 4">DSM 8800</strain>
    </source>
</reference>
<protein>
    <recommendedName>
        <fullName evidence="2">DUF8119 domain-containing protein</fullName>
    </recommendedName>
</protein>
<keyword evidence="1" id="KW-1133">Transmembrane helix</keyword>
<name>A0A238WJE0_HALVU</name>
<feature type="transmembrane region" description="Helical" evidence="1">
    <location>
        <begin position="46"/>
        <end position="66"/>
    </location>
</feature>
<dbReference type="OrthoDB" id="198557at2157"/>
<evidence type="ECO:0000313" key="4">
    <source>
        <dbReference type="Proteomes" id="UP000198397"/>
    </source>
</evidence>
<dbReference type="AlphaFoldDB" id="A0A238WJE0"/>
<keyword evidence="1" id="KW-0472">Membrane</keyword>
<proteinExistence type="predicted"/>
<keyword evidence="1" id="KW-0812">Transmembrane</keyword>
<feature type="transmembrane region" description="Helical" evidence="1">
    <location>
        <begin position="21"/>
        <end position="40"/>
    </location>
</feature>
<dbReference type="EMBL" id="FZNQ01000008">
    <property type="protein sequence ID" value="SNR46441.1"/>
    <property type="molecule type" value="Genomic_DNA"/>
</dbReference>
<evidence type="ECO:0000313" key="3">
    <source>
        <dbReference type="EMBL" id="SNR46441.1"/>
    </source>
</evidence>
<dbReference type="Pfam" id="PF26436">
    <property type="entry name" value="DUF8119"/>
    <property type="match status" value="1"/>
</dbReference>
<accession>A0A238WJE0</accession>
<dbReference type="InterPro" id="IPR058432">
    <property type="entry name" value="DUF8119"/>
</dbReference>
<keyword evidence="4" id="KW-1185">Reference proteome</keyword>
<sequence>MSIKERVIDHVRENRTGMVHDLIFAVAWVALVSFLFDFVFTSAPQWAFYLFMLAGIPAYFGFFISLEMAREQQAARNG</sequence>